<dbReference type="eggNOG" id="COG1216">
    <property type="taxonomic scope" value="Bacteria"/>
</dbReference>
<keyword evidence="3" id="KW-1185">Reference proteome</keyword>
<dbReference type="EC" id="2.4.1.293" evidence="2"/>
<sequence>MTDGNVDANVATHPDDQAAAPAVSVVIPVYNQQAYIGDCLESIARQTYDDVEIIVVDDGSTDGSAAETVEYAKRDARITLLAQPNAGVSAARNHGLADARGEWVCFIDPDDTVGPRYLETLMAAAHEDTDIVMSACVACGTGGEERQHFFPQPFTASDAEHKRPLYHQLIDGSYAQPKGFVTAIGVPWGKLYRRSFLKAQRLRFDPQLPRMQDNIFNMQAFAAARSIVYIDAAEYRYRVGGLGERTYRNHAQGLYHPAIDARARLMHAYGLDKDRQLYAAWQEEQVNLYFQEYKAAIMLAPSGKRVAAANERVRQLRQRLTDIDTSVLSAPIRLKYTMMRNPVLRAAAASAIGLRQCQGGQS</sequence>
<dbReference type="InterPro" id="IPR050834">
    <property type="entry name" value="Glycosyltransf_2"/>
</dbReference>
<dbReference type="InterPro" id="IPR001173">
    <property type="entry name" value="Glyco_trans_2-like"/>
</dbReference>
<dbReference type="Proteomes" id="UP000028995">
    <property type="component" value="Unassembled WGS sequence"/>
</dbReference>
<evidence type="ECO:0000313" key="2">
    <source>
        <dbReference type="EMBL" id="KFI57008.1"/>
    </source>
</evidence>
<accession>A0A087AE08</accession>
<dbReference type="CDD" id="cd00761">
    <property type="entry name" value="Glyco_tranf_GTA_type"/>
    <property type="match status" value="1"/>
</dbReference>
<comment type="caution">
    <text evidence="2">The sequence shown here is derived from an EMBL/GenBank/DDBJ whole genome shotgun (WGS) entry which is preliminary data.</text>
</comment>
<evidence type="ECO:0000259" key="1">
    <source>
        <dbReference type="Pfam" id="PF00535"/>
    </source>
</evidence>
<dbReference type="GO" id="GO:0016757">
    <property type="term" value="F:glycosyltransferase activity"/>
    <property type="evidence" value="ECO:0007669"/>
    <property type="project" value="UniProtKB-KW"/>
</dbReference>
<dbReference type="RefSeq" id="WP_024541149.1">
    <property type="nucleotide sequence ID" value="NZ_JGYU01000007.1"/>
</dbReference>
<dbReference type="PANTHER" id="PTHR43685">
    <property type="entry name" value="GLYCOSYLTRANSFERASE"/>
    <property type="match status" value="1"/>
</dbReference>
<reference evidence="2 3" key="1">
    <citation type="submission" date="2014-03" db="EMBL/GenBank/DDBJ databases">
        <title>Genomics of Bifidobacteria.</title>
        <authorList>
            <person name="Ventura M."/>
            <person name="Milani C."/>
            <person name="Lugli G.A."/>
        </authorList>
    </citation>
    <scope>NUCLEOTIDE SEQUENCE [LARGE SCALE GENOMIC DNA]</scope>
    <source>
        <strain evidence="2 3">LMG 10510</strain>
    </source>
</reference>
<dbReference type="OrthoDB" id="3226099at2"/>
<dbReference type="STRING" id="35760.BCHO_0682"/>
<dbReference type="Gene3D" id="3.90.550.10">
    <property type="entry name" value="Spore Coat Polysaccharide Biosynthesis Protein SpsA, Chain A"/>
    <property type="match status" value="1"/>
</dbReference>
<evidence type="ECO:0000313" key="3">
    <source>
        <dbReference type="Proteomes" id="UP000028995"/>
    </source>
</evidence>
<keyword evidence="2" id="KW-0808">Transferase</keyword>
<dbReference type="SUPFAM" id="SSF53448">
    <property type="entry name" value="Nucleotide-diphospho-sugar transferases"/>
    <property type="match status" value="1"/>
</dbReference>
<keyword evidence="2" id="KW-0328">Glycosyltransferase</keyword>
<gene>
    <name evidence="2" type="ORF">BCHO_0682</name>
</gene>
<feature type="domain" description="Glycosyltransferase 2-like" evidence="1">
    <location>
        <begin position="24"/>
        <end position="196"/>
    </location>
</feature>
<dbReference type="Pfam" id="PF00535">
    <property type="entry name" value="Glycos_transf_2"/>
    <property type="match status" value="1"/>
</dbReference>
<dbReference type="InterPro" id="IPR029044">
    <property type="entry name" value="Nucleotide-diphossugar_trans"/>
</dbReference>
<name>A0A087AE08_9BIFI</name>
<organism evidence="2 3">
    <name type="scientific">Bifidobacterium choerinum</name>
    <dbReference type="NCBI Taxonomy" id="35760"/>
    <lineage>
        <taxon>Bacteria</taxon>
        <taxon>Bacillati</taxon>
        <taxon>Actinomycetota</taxon>
        <taxon>Actinomycetes</taxon>
        <taxon>Bifidobacteriales</taxon>
        <taxon>Bifidobacteriaceae</taxon>
        <taxon>Bifidobacterium</taxon>
    </lineage>
</organism>
<dbReference type="PANTHER" id="PTHR43685:SF2">
    <property type="entry name" value="GLYCOSYLTRANSFERASE 2-LIKE DOMAIN-CONTAINING PROTEIN"/>
    <property type="match status" value="1"/>
</dbReference>
<proteinExistence type="predicted"/>
<dbReference type="AlphaFoldDB" id="A0A087AE08"/>
<protein>
    <submittedName>
        <fullName evidence="2">Glycosyltransferase</fullName>
        <ecNumber evidence="2">2.4.1.293</ecNumber>
    </submittedName>
</protein>
<dbReference type="EMBL" id="JGYU01000007">
    <property type="protein sequence ID" value="KFI57008.1"/>
    <property type="molecule type" value="Genomic_DNA"/>
</dbReference>